<dbReference type="InterPro" id="IPR038488">
    <property type="entry name" value="Integrase_DNA-bd_sf"/>
</dbReference>
<dbReference type="PANTHER" id="PTHR30629:SF2">
    <property type="entry name" value="PROPHAGE INTEGRASE INTS-RELATED"/>
    <property type="match status" value="1"/>
</dbReference>
<dbReference type="InterPro" id="IPR050808">
    <property type="entry name" value="Phage_Integrase"/>
</dbReference>
<reference evidence="8" key="1">
    <citation type="submission" date="2022-06" db="EMBL/GenBank/DDBJ databases">
        <title>A novel DMS-producing enzyme.</title>
        <authorList>
            <person name="Zhang Y."/>
        </authorList>
    </citation>
    <scope>NUCLEOTIDE SEQUENCE</scope>
    <source>
        <strain evidence="8">RT37</strain>
    </source>
</reference>
<evidence type="ECO:0000256" key="3">
    <source>
        <dbReference type="ARBA" id="ARBA00023125"/>
    </source>
</evidence>
<dbReference type="InterPro" id="IPR025166">
    <property type="entry name" value="Integrase_DNA_bind_dom"/>
</dbReference>
<dbReference type="InterPro" id="IPR044068">
    <property type="entry name" value="CB"/>
</dbReference>
<dbReference type="GO" id="GO:0006310">
    <property type="term" value="P:DNA recombination"/>
    <property type="evidence" value="ECO:0007669"/>
    <property type="project" value="UniProtKB-KW"/>
</dbReference>
<dbReference type="Gene3D" id="1.10.443.10">
    <property type="entry name" value="Intergrase catalytic core"/>
    <property type="match status" value="1"/>
</dbReference>
<sequence length="432" mass="47629">MPRVAKELTAAEVRRIDRPGFHAVGGVPGLLLQVTAGGGRSWVLRVLVGNRRRGFGLGSFPYVSLADARNKARALRDKLAEGIDPVAERKASRAAHIAAQAKRLTFREAAEQFHQDKAAEFRSVKHKNDWLSSLERYAFPLLGDVAVADVELAHVLKALEPIWETRTETATRVRQRLESVLAWATVRGYRQGDNPARWRGNLDAVLAKPAKVKGKRHFPALPWQRVPEFMADLRTREGMGARALEFAILTAARSGEVRGATWDEIDLTAKVWTISASRMKAGKPHRIPLPADAVALLESLPRMEGQPLVFPAPRGGKISDVTILATVKRMHASKLKAEGKEGAGYTDPTDGRVVVPHGFRSAFKDWARSRSTFPDEVSELALAHVNSDATRAAYARDELMPQRTRLMTVWVDYCAEPAKAGSVTPIRQEADA</sequence>
<proteinExistence type="inferred from homology"/>
<dbReference type="InterPro" id="IPR010998">
    <property type="entry name" value="Integrase_recombinase_N"/>
</dbReference>
<feature type="domain" description="Core-binding (CB)" evidence="7">
    <location>
        <begin position="104"/>
        <end position="185"/>
    </location>
</feature>
<dbReference type="PROSITE" id="PS51900">
    <property type="entry name" value="CB"/>
    <property type="match status" value="1"/>
</dbReference>
<name>A0AAU7KI28_9GAMM</name>
<dbReference type="GO" id="GO:0003677">
    <property type="term" value="F:DNA binding"/>
    <property type="evidence" value="ECO:0007669"/>
    <property type="project" value="UniProtKB-UniRule"/>
</dbReference>
<dbReference type="Pfam" id="PF22022">
    <property type="entry name" value="Phage_int_M"/>
    <property type="match status" value="1"/>
</dbReference>
<dbReference type="CDD" id="cd00801">
    <property type="entry name" value="INT_P4_C"/>
    <property type="match status" value="1"/>
</dbReference>
<dbReference type="PANTHER" id="PTHR30629">
    <property type="entry name" value="PROPHAGE INTEGRASE"/>
    <property type="match status" value="1"/>
</dbReference>
<evidence type="ECO:0000256" key="5">
    <source>
        <dbReference type="PROSITE-ProRule" id="PRU01248"/>
    </source>
</evidence>
<dbReference type="Gene3D" id="3.30.160.390">
    <property type="entry name" value="Integrase, DNA-binding domain"/>
    <property type="match status" value="1"/>
</dbReference>
<dbReference type="Gene3D" id="1.10.150.130">
    <property type="match status" value="1"/>
</dbReference>
<dbReference type="AlphaFoldDB" id="A0AAU7KI28"/>
<dbReference type="InterPro" id="IPR013762">
    <property type="entry name" value="Integrase-like_cat_sf"/>
</dbReference>
<dbReference type="PROSITE" id="PS51898">
    <property type="entry name" value="TYR_RECOMBINASE"/>
    <property type="match status" value="1"/>
</dbReference>
<evidence type="ECO:0000313" key="8">
    <source>
        <dbReference type="EMBL" id="XBO71351.1"/>
    </source>
</evidence>
<dbReference type="GO" id="GO:0015074">
    <property type="term" value="P:DNA integration"/>
    <property type="evidence" value="ECO:0007669"/>
    <property type="project" value="UniProtKB-KW"/>
</dbReference>
<keyword evidence="2" id="KW-0229">DNA integration</keyword>
<dbReference type="SUPFAM" id="SSF56349">
    <property type="entry name" value="DNA breaking-rejoining enzymes"/>
    <property type="match status" value="1"/>
</dbReference>
<dbReference type="RefSeq" id="WP_348827422.1">
    <property type="nucleotide sequence ID" value="NZ_CP098827.1"/>
</dbReference>
<evidence type="ECO:0000256" key="1">
    <source>
        <dbReference type="ARBA" id="ARBA00008857"/>
    </source>
</evidence>
<evidence type="ECO:0000259" key="6">
    <source>
        <dbReference type="PROSITE" id="PS51898"/>
    </source>
</evidence>
<protein>
    <submittedName>
        <fullName evidence="8">Integrase arm-type DNA-binding domain-containing protein</fullName>
    </submittedName>
</protein>
<evidence type="ECO:0000259" key="7">
    <source>
        <dbReference type="PROSITE" id="PS51900"/>
    </source>
</evidence>
<gene>
    <name evidence="8" type="ORF">NFG58_01095</name>
</gene>
<feature type="domain" description="Tyr recombinase" evidence="6">
    <location>
        <begin position="216"/>
        <end position="409"/>
    </location>
</feature>
<keyword evidence="4" id="KW-0233">DNA recombination</keyword>
<dbReference type="InterPro" id="IPR053876">
    <property type="entry name" value="Phage_int_M"/>
</dbReference>
<dbReference type="Pfam" id="PF13356">
    <property type="entry name" value="Arm-DNA-bind_3"/>
    <property type="match status" value="1"/>
</dbReference>
<accession>A0AAU7KI28</accession>
<evidence type="ECO:0000256" key="4">
    <source>
        <dbReference type="ARBA" id="ARBA00023172"/>
    </source>
</evidence>
<comment type="similarity">
    <text evidence="1">Belongs to the 'phage' integrase family.</text>
</comment>
<dbReference type="InterPro" id="IPR011010">
    <property type="entry name" value="DNA_brk_join_enz"/>
</dbReference>
<keyword evidence="3 5" id="KW-0238">DNA-binding</keyword>
<evidence type="ECO:0000256" key="2">
    <source>
        <dbReference type="ARBA" id="ARBA00022908"/>
    </source>
</evidence>
<organism evidence="8">
    <name type="scientific">Halomonas sp. RT37</name>
    <dbReference type="NCBI Taxonomy" id="2950872"/>
    <lineage>
        <taxon>Bacteria</taxon>
        <taxon>Pseudomonadati</taxon>
        <taxon>Pseudomonadota</taxon>
        <taxon>Gammaproteobacteria</taxon>
        <taxon>Oceanospirillales</taxon>
        <taxon>Halomonadaceae</taxon>
        <taxon>Halomonas</taxon>
    </lineage>
</organism>
<dbReference type="InterPro" id="IPR002104">
    <property type="entry name" value="Integrase_catalytic"/>
</dbReference>
<dbReference type="EMBL" id="CP098827">
    <property type="protein sequence ID" value="XBO71351.1"/>
    <property type="molecule type" value="Genomic_DNA"/>
</dbReference>
<dbReference type="Pfam" id="PF00589">
    <property type="entry name" value="Phage_integrase"/>
    <property type="match status" value="1"/>
</dbReference>